<dbReference type="InterPro" id="IPR035097">
    <property type="entry name" value="M29_N-terminal"/>
</dbReference>
<accession>A0A5D4KAS7</accession>
<dbReference type="Pfam" id="PF02073">
    <property type="entry name" value="Peptidase_M29"/>
    <property type="match status" value="1"/>
</dbReference>
<keyword evidence="5 10" id="KW-0031">Aminopeptidase</keyword>
<evidence type="ECO:0000256" key="4">
    <source>
        <dbReference type="ARBA" id="ARBA00008236"/>
    </source>
</evidence>
<dbReference type="Proteomes" id="UP000323317">
    <property type="component" value="Unassembled WGS sequence"/>
</dbReference>
<dbReference type="Gene3D" id="3.40.1830.10">
    <property type="entry name" value="Thermophilic metalloprotease (M29)"/>
    <property type="match status" value="1"/>
</dbReference>
<comment type="caution">
    <text evidence="10">The sequence shown here is derived from an EMBL/GenBank/DDBJ whole genome shotgun (WGS) entry which is preliminary data.</text>
</comment>
<dbReference type="RefSeq" id="WP_148947854.1">
    <property type="nucleotide sequence ID" value="NZ_VTEH01000014.1"/>
</dbReference>
<evidence type="ECO:0000256" key="5">
    <source>
        <dbReference type="ARBA" id="ARBA00022438"/>
    </source>
</evidence>
<evidence type="ECO:0000256" key="8">
    <source>
        <dbReference type="ARBA" id="ARBA00022801"/>
    </source>
</evidence>
<evidence type="ECO:0000256" key="6">
    <source>
        <dbReference type="ARBA" id="ARBA00022670"/>
    </source>
</evidence>
<comment type="cofactor">
    <cofactor evidence="2">
        <name>Mg(2+)</name>
        <dbReference type="ChEBI" id="CHEBI:18420"/>
    </cofactor>
</comment>
<proteinExistence type="inferred from homology"/>
<evidence type="ECO:0000256" key="9">
    <source>
        <dbReference type="ARBA" id="ARBA00023049"/>
    </source>
</evidence>
<dbReference type="PRINTS" id="PR00919">
    <property type="entry name" value="THERMOPTASE"/>
</dbReference>
<gene>
    <name evidence="10" type="ORF">FZC79_16325</name>
</gene>
<organism evidence="10 11">
    <name type="scientific">Rossellomorea vietnamensis</name>
    <dbReference type="NCBI Taxonomy" id="218284"/>
    <lineage>
        <taxon>Bacteria</taxon>
        <taxon>Bacillati</taxon>
        <taxon>Bacillota</taxon>
        <taxon>Bacilli</taxon>
        <taxon>Bacillales</taxon>
        <taxon>Bacillaceae</taxon>
        <taxon>Rossellomorea</taxon>
    </lineage>
</organism>
<reference evidence="10 11" key="1">
    <citation type="submission" date="2019-08" db="EMBL/GenBank/DDBJ databases">
        <title>Bacillus genomes from the desert of Cuatro Cienegas, Coahuila.</title>
        <authorList>
            <person name="Olmedo-Alvarez G."/>
        </authorList>
    </citation>
    <scope>NUCLEOTIDE SEQUENCE [LARGE SCALE GENOMIC DNA]</scope>
    <source>
        <strain evidence="10 11">CH40_1T</strain>
    </source>
</reference>
<dbReference type="GO" id="GO:0008237">
    <property type="term" value="F:metallopeptidase activity"/>
    <property type="evidence" value="ECO:0007669"/>
    <property type="project" value="UniProtKB-KW"/>
</dbReference>
<evidence type="ECO:0000256" key="3">
    <source>
        <dbReference type="ARBA" id="ARBA00001947"/>
    </source>
</evidence>
<keyword evidence="7" id="KW-0479">Metal-binding</keyword>
<dbReference type="GO" id="GO:0004177">
    <property type="term" value="F:aminopeptidase activity"/>
    <property type="evidence" value="ECO:0007669"/>
    <property type="project" value="UniProtKB-KW"/>
</dbReference>
<dbReference type="PANTHER" id="PTHR34448:SF3">
    <property type="entry name" value="AMINOPEPTIDASE AMPS"/>
    <property type="match status" value="1"/>
</dbReference>
<comment type="cofactor">
    <cofactor evidence="3">
        <name>Zn(2+)</name>
        <dbReference type="ChEBI" id="CHEBI:29105"/>
    </cofactor>
</comment>
<keyword evidence="9" id="KW-0482">Metalloprotease</keyword>
<dbReference type="PANTHER" id="PTHR34448">
    <property type="entry name" value="AMINOPEPTIDASE"/>
    <property type="match status" value="1"/>
</dbReference>
<name>A0A5D4KAS7_9BACI</name>
<evidence type="ECO:0000313" key="10">
    <source>
        <dbReference type="EMBL" id="TYR74019.1"/>
    </source>
</evidence>
<dbReference type="SUPFAM" id="SSF144052">
    <property type="entry name" value="Thermophilic metalloprotease-like"/>
    <property type="match status" value="1"/>
</dbReference>
<evidence type="ECO:0000256" key="2">
    <source>
        <dbReference type="ARBA" id="ARBA00001946"/>
    </source>
</evidence>
<dbReference type="GO" id="GO:0006508">
    <property type="term" value="P:proteolysis"/>
    <property type="evidence" value="ECO:0007669"/>
    <property type="project" value="UniProtKB-KW"/>
</dbReference>
<dbReference type="InterPro" id="IPR052170">
    <property type="entry name" value="M29_Exopeptidase"/>
</dbReference>
<keyword evidence="8" id="KW-0378">Hydrolase</keyword>
<comment type="cofactor">
    <cofactor evidence="1">
        <name>Co(2+)</name>
        <dbReference type="ChEBI" id="CHEBI:48828"/>
    </cofactor>
</comment>
<evidence type="ECO:0000313" key="11">
    <source>
        <dbReference type="Proteomes" id="UP000323317"/>
    </source>
</evidence>
<dbReference type="InterPro" id="IPR000787">
    <property type="entry name" value="Peptidase_M29"/>
</dbReference>
<keyword evidence="6" id="KW-0645">Protease</keyword>
<evidence type="ECO:0000256" key="1">
    <source>
        <dbReference type="ARBA" id="ARBA00001941"/>
    </source>
</evidence>
<dbReference type="GO" id="GO:0046872">
    <property type="term" value="F:metal ion binding"/>
    <property type="evidence" value="ECO:0007669"/>
    <property type="project" value="UniProtKB-KW"/>
</dbReference>
<dbReference type="EMBL" id="VTEH01000014">
    <property type="protein sequence ID" value="TYR74019.1"/>
    <property type="molecule type" value="Genomic_DNA"/>
</dbReference>
<sequence>MASKETKLERYADLLIRVGINLQKGQTLIINAPITEADFVAQLTEKAYETGAKNVLVEYSDEKLTRMKMEKAPEEGLKDFPVWKAKGMVEMAKENAAVLNLTSPNPTLLKGIDSKRVAMANKASGEAFKDFQPFISGGRISWLIAAVPSKAWARTVFPDLPEEEAVEELWDKIFYTTRVDQENPVQLWEKHIENMTKNADYLNERAFRKLHYKGPGTDFTVELHPKSKWICALFTNDQGVQFVPNLPTEEVFTIPVRNSVNGTVSSTKPLNYSGNLINNFTLTFKDGKVTEFSAEEGYDTLKSLLETDEGASFLGEIALVPHDSPISNTDIIFNNTLFDENASCHIALGNALSICVENGKNMSKEELKEIGFNESLTHVDFMIGSEHLDIDGVLDDGSIEPIFRKGNWAF</sequence>
<comment type="similarity">
    <text evidence="4">Belongs to the peptidase M29 family.</text>
</comment>
<evidence type="ECO:0000256" key="7">
    <source>
        <dbReference type="ARBA" id="ARBA00022723"/>
    </source>
</evidence>
<dbReference type="AlphaFoldDB" id="A0A5D4KAS7"/>
<protein>
    <submittedName>
        <fullName evidence="10">Aminopeptidase</fullName>
    </submittedName>
</protein>